<evidence type="ECO:0000313" key="1">
    <source>
        <dbReference type="EMBL" id="KAJ8010310.1"/>
    </source>
</evidence>
<comment type="caution">
    <text evidence="1">The sequence shown here is derived from an EMBL/GenBank/DDBJ whole genome shotgun (WGS) entry which is preliminary data.</text>
</comment>
<dbReference type="Proteomes" id="UP001157502">
    <property type="component" value="Chromosome 6"/>
</dbReference>
<evidence type="ECO:0000313" key="2">
    <source>
        <dbReference type="Proteomes" id="UP001157502"/>
    </source>
</evidence>
<sequence>MIADIPNDHLIPYSPNFQTVPILYSLGTAIPDPNTSQQGGILLNPSGGHRASGNKAVIEQPADRGVPWIQWSALRDMAGETTSGKNNHVNLHQPLLEPFTDHWLTMT</sequence>
<accession>A0ACC2H3P7</accession>
<name>A0ACC2H3P7_DALPE</name>
<gene>
    <name evidence="1" type="ORF">DPEC_G00073710</name>
</gene>
<protein>
    <submittedName>
        <fullName evidence="1">Uncharacterized protein</fullName>
    </submittedName>
</protein>
<reference evidence="1" key="1">
    <citation type="submission" date="2021-05" db="EMBL/GenBank/DDBJ databases">
        <authorList>
            <person name="Pan Q."/>
            <person name="Jouanno E."/>
            <person name="Zahm M."/>
            <person name="Klopp C."/>
            <person name="Cabau C."/>
            <person name="Louis A."/>
            <person name="Berthelot C."/>
            <person name="Parey E."/>
            <person name="Roest Crollius H."/>
            <person name="Montfort J."/>
            <person name="Robinson-Rechavi M."/>
            <person name="Bouchez O."/>
            <person name="Lampietro C."/>
            <person name="Lopez Roques C."/>
            <person name="Donnadieu C."/>
            <person name="Postlethwait J."/>
            <person name="Bobe J."/>
            <person name="Dillon D."/>
            <person name="Chandos A."/>
            <person name="von Hippel F."/>
            <person name="Guiguen Y."/>
        </authorList>
    </citation>
    <scope>NUCLEOTIDE SEQUENCE</scope>
    <source>
        <strain evidence="1">YG-Jan2019</strain>
    </source>
</reference>
<organism evidence="1 2">
    <name type="scientific">Dallia pectoralis</name>
    <name type="common">Alaska blackfish</name>
    <dbReference type="NCBI Taxonomy" id="75939"/>
    <lineage>
        <taxon>Eukaryota</taxon>
        <taxon>Metazoa</taxon>
        <taxon>Chordata</taxon>
        <taxon>Craniata</taxon>
        <taxon>Vertebrata</taxon>
        <taxon>Euteleostomi</taxon>
        <taxon>Actinopterygii</taxon>
        <taxon>Neopterygii</taxon>
        <taxon>Teleostei</taxon>
        <taxon>Protacanthopterygii</taxon>
        <taxon>Esociformes</taxon>
        <taxon>Umbridae</taxon>
        <taxon>Dallia</taxon>
    </lineage>
</organism>
<dbReference type="EMBL" id="CM055733">
    <property type="protein sequence ID" value="KAJ8010310.1"/>
    <property type="molecule type" value="Genomic_DNA"/>
</dbReference>
<keyword evidence="2" id="KW-1185">Reference proteome</keyword>
<proteinExistence type="predicted"/>